<proteinExistence type="predicted"/>
<sequence length="127" mass="14543">VSSMEGFLQGLKFKSPDMQLEIFKKVGFGAKRAGSGKNWQSTQTLWLQGEPIKRDSQEYQDILDEAYNAMFDQNAKAKKALMATQNATLKHSIGRHKASETVLTKREFCGRLMKIRDRIRAEEFIEL</sequence>
<dbReference type="InterPro" id="IPR012596">
    <property type="entry name" value="Phage_T4_Y12G"/>
</dbReference>
<organism evidence="1">
    <name type="scientific">marine sediment metagenome</name>
    <dbReference type="NCBI Taxonomy" id="412755"/>
    <lineage>
        <taxon>unclassified sequences</taxon>
        <taxon>metagenomes</taxon>
        <taxon>ecological metagenomes</taxon>
    </lineage>
</organism>
<feature type="non-terminal residue" evidence="1">
    <location>
        <position position="1"/>
    </location>
</feature>
<dbReference type="EMBL" id="LAZR01055420">
    <property type="protein sequence ID" value="KKK76402.1"/>
    <property type="molecule type" value="Genomic_DNA"/>
</dbReference>
<dbReference type="InterPro" id="IPR037238">
    <property type="entry name" value="YbiA-like_sf"/>
</dbReference>
<protein>
    <submittedName>
        <fullName evidence="1">Uncharacterized protein</fullName>
    </submittedName>
</protein>
<dbReference type="Pfam" id="PF08010">
    <property type="entry name" value="Phage_30_3"/>
    <property type="match status" value="1"/>
</dbReference>
<gene>
    <name evidence="1" type="ORF">LCGC14_2863980</name>
</gene>
<dbReference type="SUPFAM" id="SSF143990">
    <property type="entry name" value="YbiA-like"/>
    <property type="match status" value="1"/>
</dbReference>
<dbReference type="Gene3D" id="1.10.357.40">
    <property type="entry name" value="YbiA-like"/>
    <property type="match status" value="1"/>
</dbReference>
<dbReference type="AlphaFoldDB" id="A0A0F8Y4T1"/>
<comment type="caution">
    <text evidence="1">The sequence shown here is derived from an EMBL/GenBank/DDBJ whole genome shotgun (WGS) entry which is preliminary data.</text>
</comment>
<accession>A0A0F8Y4T1</accession>
<reference evidence="1" key="1">
    <citation type="journal article" date="2015" name="Nature">
        <title>Complex archaea that bridge the gap between prokaryotes and eukaryotes.</title>
        <authorList>
            <person name="Spang A."/>
            <person name="Saw J.H."/>
            <person name="Jorgensen S.L."/>
            <person name="Zaremba-Niedzwiedzka K."/>
            <person name="Martijn J."/>
            <person name="Lind A.E."/>
            <person name="van Eijk R."/>
            <person name="Schleper C."/>
            <person name="Guy L."/>
            <person name="Ettema T.J."/>
        </authorList>
    </citation>
    <scope>NUCLEOTIDE SEQUENCE</scope>
</reference>
<name>A0A0F8Y4T1_9ZZZZ</name>
<evidence type="ECO:0000313" key="1">
    <source>
        <dbReference type="EMBL" id="KKK76402.1"/>
    </source>
</evidence>